<evidence type="ECO:0000256" key="1">
    <source>
        <dbReference type="ARBA" id="ARBA00000826"/>
    </source>
</evidence>
<dbReference type="eggNOG" id="KOG0470">
    <property type="taxonomic scope" value="Eukaryota"/>
</dbReference>
<keyword evidence="6" id="KW-0863">Zinc-finger</keyword>
<dbReference type="EMBL" id="CH991567">
    <property type="protein sequence ID" value="EDQ86230.1"/>
    <property type="molecule type" value="Genomic_DNA"/>
</dbReference>
<dbReference type="GO" id="GO:0004553">
    <property type="term" value="F:hydrolase activity, hydrolyzing O-glycosyl compounds"/>
    <property type="evidence" value="ECO:0007669"/>
    <property type="project" value="InterPro"/>
</dbReference>
<dbReference type="GO" id="GO:0005975">
    <property type="term" value="P:carbohydrate metabolic process"/>
    <property type="evidence" value="ECO:0007669"/>
    <property type="project" value="InterPro"/>
</dbReference>
<dbReference type="InterPro" id="IPR013783">
    <property type="entry name" value="Ig-like_fold"/>
</dbReference>
<dbReference type="GO" id="GO:0003844">
    <property type="term" value="F:1,4-alpha-glucan branching enzyme activity"/>
    <property type="evidence" value="ECO:0007669"/>
    <property type="project" value="UniProtKB-EC"/>
</dbReference>
<dbReference type="GeneID" id="5894130"/>
<sequence length="885" mass="98650">MADSVRSQLLEMGYPTEDVDQAIRSAGHVETPSDVLDVPYLAVGEAWCCDQCHTINSATAFPCTSCQYPLVVTDAMKTALGFFDGNTSGTYVSLTAPTAHPRREQDRHQHLTAAGDAGAPHAATDQDSNAPPPLVLSPDHHTGTGAVSVHAFQCPMCFFVGDQPPCILCTFDPNTDEMPLQADEQQQQPSVSSLSDDFELLQMEVEAQAKVVVFDTAADTGAVCLAEGGFRFRVYAPHATRVEVAGDFNNWHPEATVLSREHDGHWRGNVQEAQAGQRYRYRVHFKRSAQMPLTPSAIDIIERDAFQRRRFNAVLYDNSGFTWTDAGFERPNLQELVLCEVHVASFSSSGDAMGTFDNVIERLDYLVDLGVNGLALMPVSQDYHPCEEEDFHCWGYDPLSLFAVQTSYGGPDGLKRLVNEAHLRGIAVVFDFVPNHMHNRNVLQWFDGTNLYFADETTDWGPRPQFDDPVVQDYIIDAALSFFRDFHMDGIRVDSTPNVRGIGRDLPGGWQLLQALNDAVHERYPDAFTIAEDLYDDHRLNTGGACFDLQWCQGTFKSLYQIATAVEDRTRDLQALANHLEHPHPGPMAGRILFTENHDTVPGDRERRIPLAITRGVAGVDPHQNFFAQRRTTAIAAIMLTTPGVPMLMQGQELLELNSPVWPEGPAIDWHNRVKNFGIHRLFKDMIALRRNLEGKTLGLTAPNVRVHHLNPENSIIAYHRWSRGGCGDDCIVVANFSNQNFSSYRLGFPRDGEWRLQLDTSDDTYSDLNLATREVFPVDSIFVDHYNPRDGYPFSGATPLPRYSVLMFAQEPIARLVFRVQYETDFGDQVCVCGNLEALGSWEQPVPLNTNLGDAPVSTACCPGKLVSRGHRASIFQYSPIDVF</sequence>
<dbReference type="InterPro" id="IPR044143">
    <property type="entry name" value="GlgB_N_E_set_prok"/>
</dbReference>
<gene>
    <name evidence="10" type="ORF">MONBRDRAFT_28467</name>
</gene>
<dbReference type="InterPro" id="IPR017853">
    <property type="entry name" value="GH"/>
</dbReference>
<dbReference type="InterPro" id="IPR014756">
    <property type="entry name" value="Ig_E-set"/>
</dbReference>
<evidence type="ECO:0000313" key="11">
    <source>
        <dbReference type="Proteomes" id="UP000001357"/>
    </source>
</evidence>
<dbReference type="OMA" id="ERYKFEI"/>
<dbReference type="Proteomes" id="UP000001357">
    <property type="component" value="Unassembled WGS sequence"/>
</dbReference>
<evidence type="ECO:0000256" key="3">
    <source>
        <dbReference type="ARBA" id="ARBA00012541"/>
    </source>
</evidence>
<dbReference type="Gene3D" id="3.20.20.80">
    <property type="entry name" value="Glycosidases"/>
    <property type="match status" value="1"/>
</dbReference>
<feature type="domain" description="RanBP2-type" evidence="9">
    <location>
        <begin position="47"/>
        <end position="66"/>
    </location>
</feature>
<dbReference type="InterPro" id="IPR001876">
    <property type="entry name" value="Znf_RanBP2"/>
</dbReference>
<dbReference type="InterPro" id="IPR004193">
    <property type="entry name" value="Glyco_hydro_13_N"/>
</dbReference>
<dbReference type="Gene3D" id="2.60.40.1180">
    <property type="entry name" value="Golgi alpha-mannosidase II"/>
    <property type="match status" value="1"/>
</dbReference>
<name>A9V892_MONBE</name>
<evidence type="ECO:0000256" key="5">
    <source>
        <dbReference type="ARBA" id="ARBA00022723"/>
    </source>
</evidence>
<dbReference type="CDD" id="cd11325">
    <property type="entry name" value="AmyAc_GTHase"/>
    <property type="match status" value="1"/>
</dbReference>
<dbReference type="PANTHER" id="PTHR43651:SF11">
    <property type="entry name" value="MALTO-OLIGOSYLTREHALOSE TREHALOHYDROLASE"/>
    <property type="match status" value="1"/>
</dbReference>
<dbReference type="Gene3D" id="2.60.40.10">
    <property type="entry name" value="Immunoglobulins"/>
    <property type="match status" value="2"/>
</dbReference>
<dbReference type="PROSITE" id="PS01358">
    <property type="entry name" value="ZF_RANBP2_1"/>
    <property type="match status" value="1"/>
</dbReference>
<dbReference type="InterPro" id="IPR006048">
    <property type="entry name" value="A-amylase/branching_C"/>
</dbReference>
<dbReference type="STRING" id="81824.A9V892"/>
<comment type="catalytic activity">
    <reaction evidence="1">
        <text>Transfers a segment of a (1-&gt;4)-alpha-D-glucan chain to a primary hydroxy group in a similar glucan chain.</text>
        <dbReference type="EC" id="2.4.1.18"/>
    </reaction>
</comment>
<dbReference type="Pfam" id="PF02806">
    <property type="entry name" value="Alpha-amylase_C"/>
    <property type="match status" value="1"/>
</dbReference>
<keyword evidence="7" id="KW-0862">Zinc</keyword>
<dbReference type="SUPFAM" id="SSF81296">
    <property type="entry name" value="E set domains"/>
    <property type="match status" value="1"/>
</dbReference>
<dbReference type="SUPFAM" id="SSF51011">
    <property type="entry name" value="Glycosyl hydrolase domain"/>
    <property type="match status" value="1"/>
</dbReference>
<dbReference type="GO" id="GO:0030246">
    <property type="term" value="F:carbohydrate binding"/>
    <property type="evidence" value="ECO:0007669"/>
    <property type="project" value="InterPro"/>
</dbReference>
<evidence type="ECO:0000256" key="4">
    <source>
        <dbReference type="ARBA" id="ARBA00022679"/>
    </source>
</evidence>
<accession>A9V892</accession>
<comment type="similarity">
    <text evidence="2">Belongs to the glycosyl hydrolase 13 family. GlgB subfamily.</text>
</comment>
<dbReference type="InterPro" id="IPR013780">
    <property type="entry name" value="Glyco_hydro_b"/>
</dbReference>
<organism evidence="10 11">
    <name type="scientific">Monosiga brevicollis</name>
    <name type="common">Choanoflagellate</name>
    <dbReference type="NCBI Taxonomy" id="81824"/>
    <lineage>
        <taxon>Eukaryota</taxon>
        <taxon>Choanoflagellata</taxon>
        <taxon>Craspedida</taxon>
        <taxon>Salpingoecidae</taxon>
        <taxon>Monosiga</taxon>
    </lineage>
</organism>
<keyword evidence="5" id="KW-0479">Metal-binding</keyword>
<dbReference type="SMART" id="SM00642">
    <property type="entry name" value="Aamy"/>
    <property type="match status" value="1"/>
</dbReference>
<dbReference type="RefSeq" id="XP_001748900.1">
    <property type="nucleotide sequence ID" value="XM_001748848.1"/>
</dbReference>
<dbReference type="InterPro" id="IPR013784">
    <property type="entry name" value="Carb-bd-like_fold"/>
</dbReference>
<dbReference type="KEGG" id="mbr:MONBRDRAFT_28467"/>
<evidence type="ECO:0000256" key="7">
    <source>
        <dbReference type="ARBA" id="ARBA00022833"/>
    </source>
</evidence>
<evidence type="ECO:0000256" key="2">
    <source>
        <dbReference type="ARBA" id="ARBA00009000"/>
    </source>
</evidence>
<evidence type="ECO:0000256" key="8">
    <source>
        <dbReference type="SAM" id="MobiDB-lite"/>
    </source>
</evidence>
<evidence type="ECO:0000313" key="10">
    <source>
        <dbReference type="EMBL" id="EDQ86230.1"/>
    </source>
</evidence>
<keyword evidence="4" id="KW-0808">Transferase</keyword>
<protein>
    <recommendedName>
        <fullName evidence="3">1,4-alpha-glucan branching enzyme</fullName>
        <ecNumber evidence="3">2.4.1.18</ecNumber>
    </recommendedName>
</protein>
<dbReference type="GO" id="GO:0008270">
    <property type="term" value="F:zinc ion binding"/>
    <property type="evidence" value="ECO:0007669"/>
    <property type="project" value="UniProtKB-KW"/>
</dbReference>
<proteinExistence type="inferred from homology"/>
<dbReference type="PANTHER" id="PTHR43651">
    <property type="entry name" value="1,4-ALPHA-GLUCAN-BRANCHING ENZYME"/>
    <property type="match status" value="1"/>
</dbReference>
<dbReference type="SUPFAM" id="SSF51445">
    <property type="entry name" value="(Trans)glycosidases"/>
    <property type="match status" value="1"/>
</dbReference>
<dbReference type="AlphaFoldDB" id="A9V892"/>
<reference evidence="10 11" key="1">
    <citation type="journal article" date="2008" name="Nature">
        <title>The genome of the choanoflagellate Monosiga brevicollis and the origin of metazoans.</title>
        <authorList>
            <consortium name="JGI Sequencing"/>
            <person name="King N."/>
            <person name="Westbrook M.J."/>
            <person name="Young S.L."/>
            <person name="Kuo A."/>
            <person name="Abedin M."/>
            <person name="Chapman J."/>
            <person name="Fairclough S."/>
            <person name="Hellsten U."/>
            <person name="Isogai Y."/>
            <person name="Letunic I."/>
            <person name="Marr M."/>
            <person name="Pincus D."/>
            <person name="Putnam N."/>
            <person name="Rokas A."/>
            <person name="Wright K.J."/>
            <person name="Zuzow R."/>
            <person name="Dirks W."/>
            <person name="Good M."/>
            <person name="Goodstein D."/>
            <person name="Lemons D."/>
            <person name="Li W."/>
            <person name="Lyons J.B."/>
            <person name="Morris A."/>
            <person name="Nichols S."/>
            <person name="Richter D.J."/>
            <person name="Salamov A."/>
            <person name="Bork P."/>
            <person name="Lim W.A."/>
            <person name="Manning G."/>
            <person name="Miller W.T."/>
            <person name="McGinnis W."/>
            <person name="Shapiro H."/>
            <person name="Tjian R."/>
            <person name="Grigoriev I.V."/>
            <person name="Rokhsar D."/>
        </authorList>
    </citation>
    <scope>NUCLEOTIDE SEQUENCE [LARGE SCALE GENOMIC DNA]</scope>
    <source>
        <strain evidence="11">MX1 / ATCC 50154</strain>
    </source>
</reference>
<dbReference type="CDD" id="cd02855">
    <property type="entry name" value="E_set_GBE_prok_N"/>
    <property type="match status" value="1"/>
</dbReference>
<evidence type="ECO:0000259" key="9">
    <source>
        <dbReference type="PROSITE" id="PS01358"/>
    </source>
</evidence>
<dbReference type="Pfam" id="PF00128">
    <property type="entry name" value="Alpha-amylase"/>
    <property type="match status" value="1"/>
</dbReference>
<dbReference type="EC" id="2.4.1.18" evidence="3"/>
<dbReference type="InterPro" id="IPR006047">
    <property type="entry name" value="GH13_cat_dom"/>
</dbReference>
<dbReference type="SUPFAM" id="SSF49452">
    <property type="entry name" value="Starch-binding domain-like"/>
    <property type="match status" value="1"/>
</dbReference>
<keyword evidence="11" id="KW-1185">Reference proteome</keyword>
<dbReference type="InParanoid" id="A9V892"/>
<dbReference type="Pfam" id="PF02922">
    <property type="entry name" value="CBM_48"/>
    <property type="match status" value="1"/>
</dbReference>
<feature type="compositionally biased region" description="Low complexity" evidence="8">
    <location>
        <begin position="115"/>
        <end position="125"/>
    </location>
</feature>
<evidence type="ECO:0000256" key="6">
    <source>
        <dbReference type="ARBA" id="ARBA00022771"/>
    </source>
</evidence>
<feature type="region of interest" description="Disordered" evidence="8">
    <location>
        <begin position="115"/>
        <end position="139"/>
    </location>
</feature>